<dbReference type="InterPro" id="IPR036426">
    <property type="entry name" value="Bulb-type_lectin_dom_sf"/>
</dbReference>
<feature type="signal peptide" evidence="1">
    <location>
        <begin position="1"/>
        <end position="22"/>
    </location>
</feature>
<evidence type="ECO:0000256" key="1">
    <source>
        <dbReference type="SAM" id="SignalP"/>
    </source>
</evidence>
<name>A0ABS5U8X6_9BACT</name>
<dbReference type="SUPFAM" id="SSF51110">
    <property type="entry name" value="alpha-D-mannose-specific plant lectins"/>
    <property type="match status" value="1"/>
</dbReference>
<dbReference type="Proteomes" id="UP000784128">
    <property type="component" value="Unassembled WGS sequence"/>
</dbReference>
<protein>
    <submittedName>
        <fullName evidence="2">VCBS repeat-containing protein</fullName>
    </submittedName>
</protein>
<feature type="chain" id="PRO_5046115611" evidence="1">
    <location>
        <begin position="23"/>
        <end position="502"/>
    </location>
</feature>
<reference evidence="2 3" key="1">
    <citation type="submission" date="2021-05" db="EMBL/GenBank/DDBJ databases">
        <title>The draft genome of Geobacter chapellei DSM 13688.</title>
        <authorList>
            <person name="Xu Z."/>
            <person name="Masuda Y."/>
            <person name="Itoh H."/>
            <person name="Senoo K."/>
        </authorList>
    </citation>
    <scope>NUCLEOTIDE SEQUENCE [LARGE SCALE GENOMIC DNA]</scope>
    <source>
        <strain evidence="2 3">DSM 13688</strain>
    </source>
</reference>
<comment type="caution">
    <text evidence="2">The sequence shown here is derived from an EMBL/GenBank/DDBJ whole genome shotgun (WGS) entry which is preliminary data.</text>
</comment>
<organism evidence="2 3">
    <name type="scientific">Pelotalea chapellei</name>
    <dbReference type="NCBI Taxonomy" id="44671"/>
    <lineage>
        <taxon>Bacteria</taxon>
        <taxon>Pseudomonadati</taxon>
        <taxon>Thermodesulfobacteriota</taxon>
        <taxon>Desulfuromonadia</taxon>
        <taxon>Geobacterales</taxon>
        <taxon>Geobacteraceae</taxon>
        <taxon>Pelotalea</taxon>
    </lineage>
</organism>
<proteinExistence type="predicted"/>
<evidence type="ECO:0000313" key="2">
    <source>
        <dbReference type="EMBL" id="MBT1072131.1"/>
    </source>
</evidence>
<gene>
    <name evidence="2" type="ORF">KJB30_10075</name>
</gene>
<dbReference type="RefSeq" id="WP_214298706.1">
    <property type="nucleotide sequence ID" value="NZ_JAHDYS010000008.1"/>
</dbReference>
<keyword evidence="1" id="KW-0732">Signal</keyword>
<accession>A0ABS5U8X6</accession>
<keyword evidence="3" id="KW-1185">Reference proteome</keyword>
<dbReference type="EMBL" id="JAHDYS010000008">
    <property type="protein sequence ID" value="MBT1072131.1"/>
    <property type="molecule type" value="Genomic_DNA"/>
</dbReference>
<sequence length="502" mass="55886">MKKLIVLFAALLVTLMALPALASQIRVYVGEMNAIGNQNKDEMKATLQMLLASRLNSDSITAVGNSADADVTVTGTYVMIGKIFSVDALAKNTTGKVLTRAFVQGESQDDLIPAIGKLADKLSSELSNLYGNKPAATVGTAAPKTIQPAAPIKSDIIKAEQQVDKAPTGDFIKPAEYEKNTSSGWLSRRLPGAANLIATGRTFPDGSREIFLAEERRLAYYRQATEMKLVAEVEFKNSEKILSVDSTEGKDGTIDVYVTIIRSEELASQVWQVKDNKLVLVAEKLPWFFRSINLAGGPKKIYAQAMGRDTDFYGEVAEVTRNGSAITLKNPIKLPRYGDIYSFNQFRTQDDKTYTIVINPDGYLVVYDQDLSELWRSNDKFGGSELYFQKEDPINVRVTGDRYRWIFLNQRVQVTSKGEVLVGKNDGFWVLGNARSYKRGAVFCLAWNGSSLEEKWRTRDTQNYMPDYYFDESKNELLILQTVQRPSIATRGASSLSIKKVE</sequence>
<evidence type="ECO:0000313" key="3">
    <source>
        <dbReference type="Proteomes" id="UP000784128"/>
    </source>
</evidence>